<comment type="caution">
    <text evidence="2">The sequence shown here is derived from an EMBL/GenBank/DDBJ whole genome shotgun (WGS) entry which is preliminary data.</text>
</comment>
<reference evidence="2" key="1">
    <citation type="journal article" date="2014" name="Int. J. Syst. Evol. Microbiol.">
        <title>Complete genome sequence of Corynebacterium casei LMG S-19264T (=DSM 44701T), isolated from a smear-ripened cheese.</title>
        <authorList>
            <consortium name="US DOE Joint Genome Institute (JGI-PGF)"/>
            <person name="Walter F."/>
            <person name="Albersmeier A."/>
            <person name="Kalinowski J."/>
            <person name="Ruckert C."/>
        </authorList>
    </citation>
    <scope>NUCLEOTIDE SEQUENCE</scope>
    <source>
        <strain evidence="2">KCTC 42651</strain>
    </source>
</reference>
<accession>A0A919CN36</accession>
<dbReference type="AlphaFoldDB" id="A0A919CN36"/>
<feature type="transmembrane region" description="Helical" evidence="1">
    <location>
        <begin position="25"/>
        <end position="47"/>
    </location>
</feature>
<organism evidence="2 3">
    <name type="scientific">Thalassobaculum fulvum</name>
    <dbReference type="NCBI Taxonomy" id="1633335"/>
    <lineage>
        <taxon>Bacteria</taxon>
        <taxon>Pseudomonadati</taxon>
        <taxon>Pseudomonadota</taxon>
        <taxon>Alphaproteobacteria</taxon>
        <taxon>Rhodospirillales</taxon>
        <taxon>Thalassobaculaceae</taxon>
        <taxon>Thalassobaculum</taxon>
    </lineage>
</organism>
<keyword evidence="3" id="KW-1185">Reference proteome</keyword>
<protein>
    <submittedName>
        <fullName evidence="2">Uncharacterized protein</fullName>
    </submittedName>
</protein>
<name>A0A919CN36_9PROT</name>
<evidence type="ECO:0000313" key="2">
    <source>
        <dbReference type="EMBL" id="GHD43577.1"/>
    </source>
</evidence>
<dbReference type="EMBL" id="BMZS01000002">
    <property type="protein sequence ID" value="GHD43577.1"/>
    <property type="molecule type" value="Genomic_DNA"/>
</dbReference>
<keyword evidence="1" id="KW-0812">Transmembrane</keyword>
<keyword evidence="1" id="KW-1133">Transmembrane helix</keyword>
<sequence length="56" mass="5653">MNITSIVGGSGERDGGNSGGSAMDIAFWLVGSWFVASLVASPMIGLLGRANDSPPE</sequence>
<evidence type="ECO:0000256" key="1">
    <source>
        <dbReference type="SAM" id="Phobius"/>
    </source>
</evidence>
<proteinExistence type="predicted"/>
<keyword evidence="1" id="KW-0472">Membrane</keyword>
<evidence type="ECO:0000313" key="3">
    <source>
        <dbReference type="Proteomes" id="UP000630353"/>
    </source>
</evidence>
<dbReference type="Proteomes" id="UP000630353">
    <property type="component" value="Unassembled WGS sequence"/>
</dbReference>
<reference evidence="2" key="2">
    <citation type="submission" date="2020-09" db="EMBL/GenBank/DDBJ databases">
        <authorList>
            <person name="Sun Q."/>
            <person name="Kim S."/>
        </authorList>
    </citation>
    <scope>NUCLEOTIDE SEQUENCE</scope>
    <source>
        <strain evidence="2">KCTC 42651</strain>
    </source>
</reference>
<gene>
    <name evidence="2" type="ORF">GCM10017083_09920</name>
</gene>